<keyword evidence="1 3" id="KW-0238">DNA-binding</keyword>
<dbReference type="Proteomes" id="UP000605846">
    <property type="component" value="Unassembled WGS sequence"/>
</dbReference>
<dbReference type="CDD" id="cd01389">
    <property type="entry name" value="HMG-box_ROX1-like"/>
    <property type="match status" value="1"/>
</dbReference>
<name>A0A8H7BPT1_9FUNG</name>
<dbReference type="OrthoDB" id="6247875at2759"/>
<evidence type="ECO:0000256" key="2">
    <source>
        <dbReference type="ARBA" id="ARBA00023163"/>
    </source>
</evidence>
<dbReference type="PROSITE" id="PS50118">
    <property type="entry name" value="HMG_BOX_2"/>
    <property type="match status" value="1"/>
</dbReference>
<dbReference type="Pfam" id="PF00505">
    <property type="entry name" value="HMG_box"/>
    <property type="match status" value="1"/>
</dbReference>
<dbReference type="PANTHER" id="PTHR10270:SF161">
    <property type="entry name" value="SEX-DETERMINING REGION Y PROTEIN"/>
    <property type="match status" value="1"/>
</dbReference>
<protein>
    <recommendedName>
        <fullName evidence="4">HMG box domain-containing protein</fullName>
    </recommendedName>
</protein>
<dbReference type="PANTHER" id="PTHR10270">
    <property type="entry name" value="SOX TRANSCRIPTION FACTOR"/>
    <property type="match status" value="1"/>
</dbReference>
<dbReference type="EMBL" id="JABAYA010000049">
    <property type="protein sequence ID" value="KAF7727808.1"/>
    <property type="molecule type" value="Genomic_DNA"/>
</dbReference>
<proteinExistence type="predicted"/>
<gene>
    <name evidence="5" type="ORF">EC973_007039</name>
</gene>
<keyword evidence="2" id="KW-0804">Transcription</keyword>
<keyword evidence="6" id="KW-1185">Reference proteome</keyword>
<reference evidence="5" key="1">
    <citation type="submission" date="2020-01" db="EMBL/GenBank/DDBJ databases">
        <title>Genome Sequencing of Three Apophysomyces-Like Fungal Strains Confirms a Novel Fungal Genus in the Mucoromycota with divergent Burkholderia-like Endosymbiotic Bacteria.</title>
        <authorList>
            <person name="Stajich J.E."/>
            <person name="Macias A.M."/>
            <person name="Carter-House D."/>
            <person name="Lovett B."/>
            <person name="Kasson L.R."/>
            <person name="Berry K."/>
            <person name="Grigoriev I."/>
            <person name="Chang Y."/>
            <person name="Spatafora J."/>
            <person name="Kasson M.T."/>
        </authorList>
    </citation>
    <scope>NUCLEOTIDE SEQUENCE</scope>
    <source>
        <strain evidence="5">NRRL A-21654</strain>
    </source>
</reference>
<evidence type="ECO:0000313" key="5">
    <source>
        <dbReference type="EMBL" id="KAF7727808.1"/>
    </source>
</evidence>
<accession>A0A8H7BPT1</accession>
<feature type="domain" description="HMG box" evidence="4">
    <location>
        <begin position="55"/>
        <end position="123"/>
    </location>
</feature>
<dbReference type="AlphaFoldDB" id="A0A8H7BPT1"/>
<sequence length="249" mass="28935">MIEKKQDHILKDGKMICRQDILTAADTLLQEQLPQYDDELTDLLGQEYKDVQRGPRRPPNAFMLYSCRLRKRIKEVFPEYSNGEVSKFLGAMWRIADTEVKQKYYKLAEEQRQRHRNQFPHYVYNKKTIQKPTESNDLTFAGMPSSSELNWIDEMAGLMFQPMQLVSDKFSQPWSEAVAGVPFLEGNHMDGLFAFPIVTENILADDWKQICDSITECFPDFQDQTFQNVAWGNELELISESGNPSLFQS</sequence>
<feature type="DNA-binding region" description="HMG box" evidence="3">
    <location>
        <begin position="55"/>
        <end position="123"/>
    </location>
</feature>
<dbReference type="GO" id="GO:0005634">
    <property type="term" value="C:nucleus"/>
    <property type="evidence" value="ECO:0007669"/>
    <property type="project" value="UniProtKB-UniRule"/>
</dbReference>
<evidence type="ECO:0000313" key="6">
    <source>
        <dbReference type="Proteomes" id="UP000605846"/>
    </source>
</evidence>
<evidence type="ECO:0000256" key="1">
    <source>
        <dbReference type="ARBA" id="ARBA00023125"/>
    </source>
</evidence>
<dbReference type="SMART" id="SM00398">
    <property type="entry name" value="HMG"/>
    <property type="match status" value="1"/>
</dbReference>
<dbReference type="GO" id="GO:0030154">
    <property type="term" value="P:cell differentiation"/>
    <property type="evidence" value="ECO:0007669"/>
    <property type="project" value="TreeGrafter"/>
</dbReference>
<evidence type="ECO:0000259" key="4">
    <source>
        <dbReference type="PROSITE" id="PS50118"/>
    </source>
</evidence>
<evidence type="ECO:0000256" key="3">
    <source>
        <dbReference type="PROSITE-ProRule" id="PRU00267"/>
    </source>
</evidence>
<dbReference type="InterPro" id="IPR036910">
    <property type="entry name" value="HMG_box_dom_sf"/>
</dbReference>
<dbReference type="Gene3D" id="1.10.30.10">
    <property type="entry name" value="High mobility group box domain"/>
    <property type="match status" value="1"/>
</dbReference>
<dbReference type="InterPro" id="IPR009071">
    <property type="entry name" value="HMG_box_dom"/>
</dbReference>
<dbReference type="GO" id="GO:0000978">
    <property type="term" value="F:RNA polymerase II cis-regulatory region sequence-specific DNA binding"/>
    <property type="evidence" value="ECO:0007669"/>
    <property type="project" value="TreeGrafter"/>
</dbReference>
<dbReference type="GO" id="GO:0001228">
    <property type="term" value="F:DNA-binding transcription activator activity, RNA polymerase II-specific"/>
    <property type="evidence" value="ECO:0007669"/>
    <property type="project" value="TreeGrafter"/>
</dbReference>
<dbReference type="InterPro" id="IPR050140">
    <property type="entry name" value="SRY-related_HMG-box_TF-like"/>
</dbReference>
<organism evidence="5 6">
    <name type="scientific">Apophysomyces ossiformis</name>
    <dbReference type="NCBI Taxonomy" id="679940"/>
    <lineage>
        <taxon>Eukaryota</taxon>
        <taxon>Fungi</taxon>
        <taxon>Fungi incertae sedis</taxon>
        <taxon>Mucoromycota</taxon>
        <taxon>Mucoromycotina</taxon>
        <taxon>Mucoromycetes</taxon>
        <taxon>Mucorales</taxon>
        <taxon>Mucorineae</taxon>
        <taxon>Mucoraceae</taxon>
        <taxon>Apophysomyces</taxon>
    </lineage>
</organism>
<comment type="caution">
    <text evidence="5">The sequence shown here is derived from an EMBL/GenBank/DDBJ whole genome shotgun (WGS) entry which is preliminary data.</text>
</comment>
<keyword evidence="3" id="KW-0539">Nucleus</keyword>
<dbReference type="SUPFAM" id="SSF47095">
    <property type="entry name" value="HMG-box"/>
    <property type="match status" value="1"/>
</dbReference>